<dbReference type="EMBL" id="JBHSMJ010000009">
    <property type="protein sequence ID" value="MFC5447816.1"/>
    <property type="molecule type" value="Genomic_DNA"/>
</dbReference>
<evidence type="ECO:0000313" key="2">
    <source>
        <dbReference type="Proteomes" id="UP001596044"/>
    </source>
</evidence>
<organism evidence="1 2">
    <name type="scientific">Paenibacillus aestuarii</name>
    <dbReference type="NCBI Taxonomy" id="516965"/>
    <lineage>
        <taxon>Bacteria</taxon>
        <taxon>Bacillati</taxon>
        <taxon>Bacillota</taxon>
        <taxon>Bacilli</taxon>
        <taxon>Bacillales</taxon>
        <taxon>Paenibacillaceae</taxon>
        <taxon>Paenibacillus</taxon>
    </lineage>
</organism>
<proteinExistence type="predicted"/>
<protein>
    <submittedName>
        <fullName evidence="1">Uncharacterized protein</fullName>
    </submittedName>
</protein>
<name>A0ABW0K431_9BACL</name>
<comment type="caution">
    <text evidence="1">The sequence shown here is derived from an EMBL/GenBank/DDBJ whole genome shotgun (WGS) entry which is preliminary data.</text>
</comment>
<evidence type="ECO:0000313" key="1">
    <source>
        <dbReference type="EMBL" id="MFC5447816.1"/>
    </source>
</evidence>
<reference evidence="2" key="1">
    <citation type="journal article" date="2019" name="Int. J. Syst. Evol. Microbiol.">
        <title>The Global Catalogue of Microorganisms (GCM) 10K type strain sequencing project: providing services to taxonomists for standard genome sequencing and annotation.</title>
        <authorList>
            <consortium name="The Broad Institute Genomics Platform"/>
            <consortium name="The Broad Institute Genome Sequencing Center for Infectious Disease"/>
            <person name="Wu L."/>
            <person name="Ma J."/>
        </authorList>
    </citation>
    <scope>NUCLEOTIDE SEQUENCE [LARGE SCALE GENOMIC DNA]</scope>
    <source>
        <strain evidence="2">KACC 11904</strain>
    </source>
</reference>
<dbReference type="Proteomes" id="UP001596044">
    <property type="component" value="Unassembled WGS sequence"/>
</dbReference>
<sequence>MRKISLIDDGVNHPVVIVWGVKETAGMNPHAEAEINVRLVTSPRSNMITMQVSSRSKEESKTRKFEVNFPDIDNNQELDAITNGSHLFFLPVKEPENFNSPIGVDLHSIVRRHGGLLYEADTSIRDLLRAILMSK</sequence>
<gene>
    <name evidence="1" type="ORF">ACFPOG_06065</name>
</gene>
<accession>A0ABW0K431</accession>
<keyword evidence="2" id="KW-1185">Reference proteome</keyword>
<dbReference type="RefSeq" id="WP_270885946.1">
    <property type="nucleotide sequence ID" value="NZ_JAQFVF010000092.1"/>
</dbReference>